<accession>A0A1E1LWP2</accession>
<gene>
    <name evidence="1" type="ORF">RSE6_01015</name>
</gene>
<protein>
    <submittedName>
        <fullName evidence="1">Uncharacterized protein</fullName>
    </submittedName>
</protein>
<dbReference type="EMBL" id="FJVC01000032">
    <property type="protein sequence ID" value="CZT41293.1"/>
    <property type="molecule type" value="Genomic_DNA"/>
</dbReference>
<keyword evidence="2" id="KW-1185">Reference proteome</keyword>
<proteinExistence type="predicted"/>
<evidence type="ECO:0000313" key="2">
    <source>
        <dbReference type="Proteomes" id="UP000177625"/>
    </source>
</evidence>
<evidence type="ECO:0000313" key="1">
    <source>
        <dbReference type="EMBL" id="CZT41293.1"/>
    </source>
</evidence>
<organism evidence="1 2">
    <name type="scientific">Rhynchosporium secalis</name>
    <name type="common">Barley scald fungus</name>
    <dbReference type="NCBI Taxonomy" id="38038"/>
    <lineage>
        <taxon>Eukaryota</taxon>
        <taxon>Fungi</taxon>
        <taxon>Dikarya</taxon>
        <taxon>Ascomycota</taxon>
        <taxon>Pezizomycotina</taxon>
        <taxon>Leotiomycetes</taxon>
        <taxon>Helotiales</taxon>
        <taxon>Ploettnerulaceae</taxon>
        <taxon>Rhynchosporium</taxon>
    </lineage>
</organism>
<name>A0A1E1LWP2_RHYSE</name>
<dbReference type="AlphaFoldDB" id="A0A1E1LWP2"/>
<dbReference type="Proteomes" id="UP000177625">
    <property type="component" value="Unassembled WGS sequence"/>
</dbReference>
<reference evidence="2" key="1">
    <citation type="submission" date="2016-03" db="EMBL/GenBank/DDBJ databases">
        <authorList>
            <person name="Guldener U."/>
        </authorList>
    </citation>
    <scope>NUCLEOTIDE SEQUENCE [LARGE SCALE GENOMIC DNA]</scope>
</reference>
<sequence length="102" mass="11495">MSPVYKERDSVADATIASESLIQRDMIGGVELFTFSSGQIMRHLLTSQADYKVTKELQDIACRQIFKFSHLVDDFESITLFAAKLGLASPETNWLASSDFWQ</sequence>